<proteinExistence type="inferred from homology"/>
<comment type="function">
    <text evidence="5">Functions in brassinosteroid signaling. May function as transcriptional repressor.</text>
</comment>
<keyword evidence="2 5" id="KW-0805">Transcription regulation</keyword>
<evidence type="ECO:0000256" key="5">
    <source>
        <dbReference type="RuleBase" id="RU369040"/>
    </source>
</evidence>
<keyword evidence="8" id="KW-1185">Reference proteome</keyword>
<dbReference type="Pfam" id="PF05687">
    <property type="entry name" value="BES1_N"/>
    <property type="match status" value="1"/>
</dbReference>
<dbReference type="InterPro" id="IPR033264">
    <property type="entry name" value="BZR"/>
</dbReference>
<keyword evidence="4 5" id="KW-0804">Transcription</keyword>
<gene>
    <name evidence="7" type="ORF">ACH5RR_005168</name>
</gene>
<feature type="domain" description="BES1/BZR1 plant transcription factor N-terminal" evidence="6">
    <location>
        <begin position="36"/>
        <end position="117"/>
    </location>
</feature>
<dbReference type="EMBL" id="JBJUIK010000003">
    <property type="protein sequence ID" value="KAL3531647.1"/>
    <property type="molecule type" value="Genomic_DNA"/>
</dbReference>
<accession>A0ABD3AKD9</accession>
<comment type="subcellular location">
    <subcellularLocation>
        <location evidence="5">Nucleus</location>
    </subcellularLocation>
</comment>
<sequence>MAEDTNNFALRGCIKTSKGPWVVRRTTTRGGTITKYRYPSDRERLNNKQRERNRRAVAHNIFAGLRAHGNYHLRKNADSNDLLRALCEEAGWHVEEDGTIYRKTPQVAVPSLMNKNSSPAPRQFEGQGYCTCEDNIDSLFARDCGRRKMLALDIARGSDFDLTLSINTQSTLSL</sequence>
<keyword evidence="5" id="KW-1070">Brassinosteroid signaling pathway</keyword>
<dbReference type="PANTHER" id="PTHR31506">
    <property type="entry name" value="BES1/BZR1 HOMOLOG PROTEIN 3-RELATED"/>
    <property type="match status" value="1"/>
</dbReference>
<keyword evidence="3 5" id="KW-0238">DNA-binding</keyword>
<evidence type="ECO:0000256" key="3">
    <source>
        <dbReference type="ARBA" id="ARBA00023125"/>
    </source>
</evidence>
<dbReference type="PANTHER" id="PTHR31506:SF21">
    <property type="entry name" value="PROTEIN BZR1 HOMOLOG"/>
    <property type="match status" value="1"/>
</dbReference>
<dbReference type="AlphaFoldDB" id="A0ABD3AKD9"/>
<name>A0ABD3AKD9_9GENT</name>
<evidence type="ECO:0000256" key="1">
    <source>
        <dbReference type="ARBA" id="ARBA00005909"/>
    </source>
</evidence>
<dbReference type="Proteomes" id="UP001630127">
    <property type="component" value="Unassembled WGS sequence"/>
</dbReference>
<protein>
    <recommendedName>
        <fullName evidence="5">Protein BZR1 homolog</fullName>
    </recommendedName>
    <alternativeName>
        <fullName evidence="5">Protein BRASSINAZOLE-RESISTANT 1 homolog</fullName>
    </alternativeName>
</protein>
<dbReference type="GO" id="GO:0009742">
    <property type="term" value="P:brassinosteroid mediated signaling pathway"/>
    <property type="evidence" value="ECO:0007669"/>
    <property type="project" value="UniProtKB-UniRule"/>
</dbReference>
<evidence type="ECO:0000313" key="7">
    <source>
        <dbReference type="EMBL" id="KAL3531647.1"/>
    </source>
</evidence>
<dbReference type="GO" id="GO:0003677">
    <property type="term" value="F:DNA binding"/>
    <property type="evidence" value="ECO:0007669"/>
    <property type="project" value="UniProtKB-UniRule"/>
</dbReference>
<evidence type="ECO:0000313" key="8">
    <source>
        <dbReference type="Proteomes" id="UP001630127"/>
    </source>
</evidence>
<dbReference type="GO" id="GO:0005634">
    <property type="term" value="C:nucleus"/>
    <property type="evidence" value="ECO:0007669"/>
    <property type="project" value="UniProtKB-SubCell"/>
</dbReference>
<evidence type="ECO:0000259" key="6">
    <source>
        <dbReference type="Pfam" id="PF05687"/>
    </source>
</evidence>
<evidence type="ECO:0000256" key="4">
    <source>
        <dbReference type="ARBA" id="ARBA00023163"/>
    </source>
</evidence>
<evidence type="ECO:0000256" key="2">
    <source>
        <dbReference type="ARBA" id="ARBA00023015"/>
    </source>
</evidence>
<organism evidence="7 8">
    <name type="scientific">Cinchona calisaya</name>
    <dbReference type="NCBI Taxonomy" id="153742"/>
    <lineage>
        <taxon>Eukaryota</taxon>
        <taxon>Viridiplantae</taxon>
        <taxon>Streptophyta</taxon>
        <taxon>Embryophyta</taxon>
        <taxon>Tracheophyta</taxon>
        <taxon>Spermatophyta</taxon>
        <taxon>Magnoliopsida</taxon>
        <taxon>eudicotyledons</taxon>
        <taxon>Gunneridae</taxon>
        <taxon>Pentapetalae</taxon>
        <taxon>asterids</taxon>
        <taxon>lamiids</taxon>
        <taxon>Gentianales</taxon>
        <taxon>Rubiaceae</taxon>
        <taxon>Cinchonoideae</taxon>
        <taxon>Cinchoneae</taxon>
        <taxon>Cinchona</taxon>
    </lineage>
</organism>
<dbReference type="InterPro" id="IPR008540">
    <property type="entry name" value="BES1_N"/>
</dbReference>
<dbReference type="GO" id="GO:0003700">
    <property type="term" value="F:DNA-binding transcription factor activity"/>
    <property type="evidence" value="ECO:0007669"/>
    <property type="project" value="UniProtKB-UniRule"/>
</dbReference>
<reference evidence="7 8" key="1">
    <citation type="submission" date="2024-11" db="EMBL/GenBank/DDBJ databases">
        <title>A near-complete genome assembly of Cinchona calisaya.</title>
        <authorList>
            <person name="Lian D.C."/>
            <person name="Zhao X.W."/>
            <person name="Wei L."/>
        </authorList>
    </citation>
    <scope>NUCLEOTIDE SEQUENCE [LARGE SCALE GENOMIC DNA]</scope>
    <source>
        <tissue evidence="7">Nenye</tissue>
    </source>
</reference>
<comment type="caution">
    <text evidence="7">The sequence shown here is derived from an EMBL/GenBank/DDBJ whole genome shotgun (WGS) entry which is preliminary data.</text>
</comment>
<comment type="similarity">
    <text evidence="1 5">Belongs to the BZR/LAT61 family.</text>
</comment>